<gene>
    <name evidence="1" type="ORF">BaRGS_00009609</name>
</gene>
<proteinExistence type="predicted"/>
<comment type="caution">
    <text evidence="1">The sequence shown here is derived from an EMBL/GenBank/DDBJ whole genome shotgun (WGS) entry which is preliminary data.</text>
</comment>
<keyword evidence="2" id="KW-1185">Reference proteome</keyword>
<sequence>LHEPDGYLRYTTARQAATSTQVGAFFINYKQLLSRVLHRMSHAVQSNLRNRVKAIFQREAEQLKDRTLSATSVTDYRHDRQVFFSMRAELDCFQSVGESDRGFGATTHPVPAVPSSTGVGHFPLLNWQDTDLIQHVKHRPCHLLLRSCHVHEFSRTAVANIVNFGVCWSRDITQETGCY</sequence>
<accession>A0ABD0LJ98</accession>
<evidence type="ECO:0000313" key="2">
    <source>
        <dbReference type="Proteomes" id="UP001519460"/>
    </source>
</evidence>
<dbReference type="Proteomes" id="UP001519460">
    <property type="component" value="Unassembled WGS sequence"/>
</dbReference>
<dbReference type="EMBL" id="JACVVK020000046">
    <property type="protein sequence ID" value="KAK7499062.1"/>
    <property type="molecule type" value="Genomic_DNA"/>
</dbReference>
<organism evidence="1 2">
    <name type="scientific">Batillaria attramentaria</name>
    <dbReference type="NCBI Taxonomy" id="370345"/>
    <lineage>
        <taxon>Eukaryota</taxon>
        <taxon>Metazoa</taxon>
        <taxon>Spiralia</taxon>
        <taxon>Lophotrochozoa</taxon>
        <taxon>Mollusca</taxon>
        <taxon>Gastropoda</taxon>
        <taxon>Caenogastropoda</taxon>
        <taxon>Sorbeoconcha</taxon>
        <taxon>Cerithioidea</taxon>
        <taxon>Batillariidae</taxon>
        <taxon>Batillaria</taxon>
    </lineage>
</organism>
<dbReference type="AlphaFoldDB" id="A0ABD0LJ98"/>
<name>A0ABD0LJ98_9CAEN</name>
<feature type="non-terminal residue" evidence="1">
    <location>
        <position position="1"/>
    </location>
</feature>
<protein>
    <submittedName>
        <fullName evidence="1">Uncharacterized protein</fullName>
    </submittedName>
</protein>
<reference evidence="1 2" key="1">
    <citation type="journal article" date="2023" name="Sci. Data">
        <title>Genome assembly of the Korean intertidal mud-creeper Batillaria attramentaria.</title>
        <authorList>
            <person name="Patra A.K."/>
            <person name="Ho P.T."/>
            <person name="Jun S."/>
            <person name="Lee S.J."/>
            <person name="Kim Y."/>
            <person name="Won Y.J."/>
        </authorList>
    </citation>
    <scope>NUCLEOTIDE SEQUENCE [LARGE SCALE GENOMIC DNA]</scope>
    <source>
        <strain evidence="1">Wonlab-2016</strain>
    </source>
</reference>
<evidence type="ECO:0000313" key="1">
    <source>
        <dbReference type="EMBL" id="KAK7499062.1"/>
    </source>
</evidence>